<accession>A0A1D6EH74</accession>
<reference evidence="1" key="1">
    <citation type="submission" date="2015-12" db="EMBL/GenBank/DDBJ databases">
        <title>Update maize B73 reference genome by single molecule sequencing technologies.</title>
        <authorList>
            <consortium name="Maize Genome Sequencing Project"/>
            <person name="Ware D."/>
        </authorList>
    </citation>
    <scope>NUCLEOTIDE SEQUENCE [LARGE SCALE GENOMIC DNA]</scope>
    <source>
        <tissue evidence="1">Seedling</tissue>
    </source>
</reference>
<gene>
    <name evidence="1" type="ORF">ZEAMMB73_Zm00001d004717</name>
</gene>
<organism evidence="1">
    <name type="scientific">Zea mays</name>
    <name type="common">Maize</name>
    <dbReference type="NCBI Taxonomy" id="4577"/>
    <lineage>
        <taxon>Eukaryota</taxon>
        <taxon>Viridiplantae</taxon>
        <taxon>Streptophyta</taxon>
        <taxon>Embryophyta</taxon>
        <taxon>Tracheophyta</taxon>
        <taxon>Spermatophyta</taxon>
        <taxon>Magnoliopsida</taxon>
        <taxon>Liliopsida</taxon>
        <taxon>Poales</taxon>
        <taxon>Poaceae</taxon>
        <taxon>PACMAD clade</taxon>
        <taxon>Panicoideae</taxon>
        <taxon>Andropogonodae</taxon>
        <taxon>Andropogoneae</taxon>
        <taxon>Tripsacinae</taxon>
        <taxon>Zea</taxon>
    </lineage>
</organism>
<sequence length="310" mass="35158">MLARRCFVPVLPSATRAHSRYLLGQGLLLPICSSDTVETAVAVVPGPARRRGWLRKLIPTNYLPRSSWCWRLTVLSATGASRFASSLSRFLRRKHRSNHPVRLLHAHLRRVPPPPRFATRARSSLGHHSHTPLVLQVARQTIWISGKLHHATDVIGVLTQIDPLHLVGFNSSSLTRDIFITNTRLCSKHLPADICIIWLCKHDNGCSTSKLGQVYLCGNVVCAWYFNPDIREIHVFYNSHKVTSALLLFHVCFKTIDGGFHLAPNARGLQLRPLLDTDAQRATRQTRFRYKLRLLLLMELLKQNSFVLII</sequence>
<evidence type="ECO:0000313" key="1">
    <source>
        <dbReference type="EMBL" id="ONM19475.1"/>
    </source>
</evidence>
<protein>
    <submittedName>
        <fullName evidence="1">Uncharacterized protein</fullName>
    </submittedName>
</protein>
<proteinExistence type="predicted"/>
<dbReference type="EMBL" id="CM007648">
    <property type="protein sequence ID" value="ONM19475.1"/>
    <property type="molecule type" value="Genomic_DNA"/>
</dbReference>
<dbReference type="InParanoid" id="A0A1D6EH74"/>
<name>A0A1D6EH74_MAIZE</name>
<dbReference type="AlphaFoldDB" id="A0A1D6EH74"/>